<evidence type="ECO:0000313" key="2">
    <source>
        <dbReference type="EMBL" id="CAF4279945.1"/>
    </source>
</evidence>
<dbReference type="Proteomes" id="UP000682733">
    <property type="component" value="Unassembled WGS sequence"/>
</dbReference>
<evidence type="ECO:0000313" key="3">
    <source>
        <dbReference type="Proteomes" id="UP000682733"/>
    </source>
</evidence>
<organism evidence="2 3">
    <name type="scientific">Didymodactylos carnosus</name>
    <dbReference type="NCBI Taxonomy" id="1234261"/>
    <lineage>
        <taxon>Eukaryota</taxon>
        <taxon>Metazoa</taxon>
        <taxon>Spiralia</taxon>
        <taxon>Gnathifera</taxon>
        <taxon>Rotifera</taxon>
        <taxon>Eurotatoria</taxon>
        <taxon>Bdelloidea</taxon>
        <taxon>Philodinida</taxon>
        <taxon>Philodinidae</taxon>
        <taxon>Didymodactylos</taxon>
    </lineage>
</organism>
<evidence type="ECO:0000313" key="1">
    <source>
        <dbReference type="EMBL" id="CAF1490608.1"/>
    </source>
</evidence>
<gene>
    <name evidence="1" type="ORF">OVA965_LOCUS36479</name>
    <name evidence="2" type="ORF">TMI583_LOCUS37494</name>
</gene>
<sequence>KLDSLSKLWLTHVDNDFDRNDEILLTRTAALVTPVQENNENILMKRTLLSNLVPLLCQNALHSKKLQLCER</sequence>
<dbReference type="Proteomes" id="UP000677228">
    <property type="component" value="Unassembled WGS sequence"/>
</dbReference>
<dbReference type="EMBL" id="CAJNOK010033060">
    <property type="protein sequence ID" value="CAF1490608.1"/>
    <property type="molecule type" value="Genomic_DNA"/>
</dbReference>
<comment type="caution">
    <text evidence="2">The sequence shown here is derived from an EMBL/GenBank/DDBJ whole genome shotgun (WGS) entry which is preliminary data.</text>
</comment>
<proteinExistence type="predicted"/>
<feature type="non-terminal residue" evidence="2">
    <location>
        <position position="71"/>
    </location>
</feature>
<name>A0A8S2TCE7_9BILA</name>
<protein>
    <submittedName>
        <fullName evidence="2">Uncharacterized protein</fullName>
    </submittedName>
</protein>
<accession>A0A8S2TCE7</accession>
<dbReference type="EMBL" id="CAJOBA010055026">
    <property type="protein sequence ID" value="CAF4279945.1"/>
    <property type="molecule type" value="Genomic_DNA"/>
</dbReference>
<dbReference type="AlphaFoldDB" id="A0A8S2TCE7"/>
<reference evidence="2" key="1">
    <citation type="submission" date="2021-02" db="EMBL/GenBank/DDBJ databases">
        <authorList>
            <person name="Nowell W R."/>
        </authorList>
    </citation>
    <scope>NUCLEOTIDE SEQUENCE</scope>
</reference>